<feature type="transmembrane region" description="Helical" evidence="12">
    <location>
        <begin position="458"/>
        <end position="482"/>
    </location>
</feature>
<dbReference type="PANTHER" id="PTHR43867:SF5">
    <property type="entry name" value="GLUCANS BIOSYNTHESIS GLUCOSYLTRANSFERASE H"/>
    <property type="match status" value="1"/>
</dbReference>
<dbReference type="NCBIfam" id="NF003958">
    <property type="entry name" value="PRK05454.2-1"/>
    <property type="match status" value="1"/>
</dbReference>
<feature type="transmembrane region" description="Helical" evidence="12">
    <location>
        <begin position="54"/>
        <end position="71"/>
    </location>
</feature>
<comment type="similarity">
    <text evidence="3 12">Belongs to the glycosyltransferase 2 family. OpgH subfamily.</text>
</comment>
<accession>A0ABV6EXH1</accession>
<evidence type="ECO:0000256" key="5">
    <source>
        <dbReference type="ARBA" id="ARBA00022475"/>
    </source>
</evidence>
<comment type="caution">
    <text evidence="15">The sequence shown here is derived from an EMBL/GenBank/DDBJ whole genome shotgun (WGS) entry which is preliminary data.</text>
</comment>
<keyword evidence="5 12" id="KW-1003">Cell membrane</keyword>
<dbReference type="Pfam" id="PF13632">
    <property type="entry name" value="Glyco_trans_2_3"/>
    <property type="match status" value="1"/>
</dbReference>
<dbReference type="EMBL" id="JBHLWM010000008">
    <property type="protein sequence ID" value="MFC0242918.1"/>
    <property type="molecule type" value="Genomic_DNA"/>
</dbReference>
<keyword evidence="10 12" id="KW-1133">Transmembrane helix</keyword>
<dbReference type="RefSeq" id="WP_378391354.1">
    <property type="nucleotide sequence ID" value="NZ_JBHLWM010000008.1"/>
</dbReference>
<keyword evidence="16" id="KW-1185">Reference proteome</keyword>
<evidence type="ECO:0000256" key="1">
    <source>
        <dbReference type="ARBA" id="ARBA00004429"/>
    </source>
</evidence>
<evidence type="ECO:0000256" key="4">
    <source>
        <dbReference type="ARBA" id="ARBA00020585"/>
    </source>
</evidence>
<dbReference type="PANTHER" id="PTHR43867">
    <property type="entry name" value="CELLULOSE SYNTHASE CATALYTIC SUBUNIT A [UDP-FORMING]"/>
    <property type="match status" value="1"/>
</dbReference>
<evidence type="ECO:0000259" key="14">
    <source>
        <dbReference type="Pfam" id="PF13632"/>
    </source>
</evidence>
<evidence type="ECO:0000256" key="11">
    <source>
        <dbReference type="ARBA" id="ARBA00023136"/>
    </source>
</evidence>
<reference evidence="15 16" key="1">
    <citation type="submission" date="2024-09" db="EMBL/GenBank/DDBJ databases">
        <authorList>
            <person name="Sun Q."/>
            <person name="Mori K."/>
        </authorList>
    </citation>
    <scope>NUCLEOTIDE SEQUENCE [LARGE SCALE GENOMIC DNA]</scope>
    <source>
        <strain evidence="15 16">KCTC 23279</strain>
    </source>
</reference>
<keyword evidence="7 12" id="KW-0328">Glycosyltransferase</keyword>
<dbReference type="CDD" id="cd04191">
    <property type="entry name" value="Glucan_BSP_MdoH"/>
    <property type="match status" value="1"/>
</dbReference>
<dbReference type="HAMAP" id="MF_01072">
    <property type="entry name" value="MdoH_OpgH"/>
    <property type="match status" value="1"/>
</dbReference>
<keyword evidence="6" id="KW-0997">Cell inner membrane</keyword>
<evidence type="ECO:0000256" key="13">
    <source>
        <dbReference type="SAM" id="MobiDB-lite"/>
    </source>
</evidence>
<comment type="pathway">
    <text evidence="2 12">Glycan metabolism; osmoregulated periplasmic glucan (OPG) biosynthesis.</text>
</comment>
<dbReference type="GO" id="GO:0016757">
    <property type="term" value="F:glycosyltransferase activity"/>
    <property type="evidence" value="ECO:0007669"/>
    <property type="project" value="UniProtKB-KW"/>
</dbReference>
<feature type="transmembrane region" description="Helical" evidence="12">
    <location>
        <begin position="575"/>
        <end position="594"/>
    </location>
</feature>
<evidence type="ECO:0000256" key="7">
    <source>
        <dbReference type="ARBA" id="ARBA00022676"/>
    </source>
</evidence>
<dbReference type="InterPro" id="IPR001173">
    <property type="entry name" value="Glyco_trans_2-like"/>
</dbReference>
<keyword evidence="9 12" id="KW-0812">Transmembrane</keyword>
<evidence type="ECO:0000256" key="12">
    <source>
        <dbReference type="HAMAP-Rule" id="MF_01072"/>
    </source>
</evidence>
<feature type="transmembrane region" description="Helical" evidence="12">
    <location>
        <begin position="91"/>
        <end position="116"/>
    </location>
</feature>
<comment type="subcellular location">
    <subcellularLocation>
        <location evidence="1">Cell inner membrane</location>
        <topology evidence="1">Multi-pass membrane protein</topology>
    </subcellularLocation>
    <subcellularLocation>
        <location evidence="12">Cell membrane</location>
        <topology evidence="12">Multi-pass membrane protein</topology>
    </subcellularLocation>
</comment>
<evidence type="ECO:0000313" key="16">
    <source>
        <dbReference type="Proteomes" id="UP001589775"/>
    </source>
</evidence>
<keyword evidence="11 12" id="KW-0472">Membrane</keyword>
<comment type="function">
    <text evidence="12">Involved in the biosynthesis of osmoregulated periplasmic glucans (OPGs).</text>
</comment>
<dbReference type="NCBIfam" id="NF003956">
    <property type="entry name" value="PRK05454.1-3"/>
    <property type="match status" value="1"/>
</dbReference>
<dbReference type="InterPro" id="IPR029044">
    <property type="entry name" value="Nucleotide-diphossugar_trans"/>
</dbReference>
<feature type="domain" description="Glycosyltransferase 2-like" evidence="14">
    <location>
        <begin position="234"/>
        <end position="457"/>
    </location>
</feature>
<dbReference type="EC" id="2.4.1.-" evidence="12"/>
<evidence type="ECO:0000256" key="9">
    <source>
        <dbReference type="ARBA" id="ARBA00022692"/>
    </source>
</evidence>
<evidence type="ECO:0000256" key="6">
    <source>
        <dbReference type="ARBA" id="ARBA00022519"/>
    </source>
</evidence>
<dbReference type="Gene3D" id="3.90.550.10">
    <property type="entry name" value="Spore Coat Polysaccharide Biosynthesis Protein SpsA, Chain A"/>
    <property type="match status" value="1"/>
</dbReference>
<evidence type="ECO:0000256" key="3">
    <source>
        <dbReference type="ARBA" id="ARBA00009337"/>
    </source>
</evidence>
<sequence length="718" mass="78411">MGPVIRPTADAPGTDHPDRLPDPLPAEAPLAMPVQSFAEAPAAAIDTPVRTGRWRRALVMVATAVLTYAGVDEMYEVLKVGGVTILEGIVLVLFAALFAWVALSFVSGLAGFAALLRGWRDNLDLDPDGPLPTVKARVAMLLPTYNEDPQTVFARLQATRESTDATGSGAQFDWYILSDTTDPAVWAHEETCFLAVASYTPRLFYRHRADNHARKSGNIEDWVKRFGGSNDFMVILDADSVMTGDALVRMAAAMEQHSDVALIQTLPVVVNARTLFARLQQFAGRMYGPMIAAGVAWWHGSESNYWGHNAIIRVEAFAACTGLPILSGRKPFGGSILSHDFVEAALMRRAGWRIHMAPTLRGSYEEVPPTLLDFAARDRRWCQGNLQHAKILPARGLHWVSRLHFLTGIGAYITAPMWLTFLVAGILISLQAQFVRPEYFPKDFSLFPIWPAQDPVRAAWVFAATMGLLILPKLLALFLVLVRRDTRRGFGGGLRASAGLVVETFMSALTAPVMMIFQSTAVAHILMGQDSGWQLQHRGDGSIPFRDVARRYALPTAIGAAMAISALLVSWPLFWWMTPVILGLVLAVPVAMFTNRSASARPALLATPEDLAAPPILARVHQIAVTLPGSGDEDPLVMLRNDRRLLDLHLACLARQAPRARGRVDTDYAVARAKVEDAASFNEVVAWLTKPEKRALMGDRDLVSRVVAMPPASALSSG</sequence>
<organism evidence="15 16">
    <name type="scientific">Rhodopseudomonas telluris</name>
    <dbReference type="NCBI Taxonomy" id="644215"/>
    <lineage>
        <taxon>Bacteria</taxon>
        <taxon>Pseudomonadati</taxon>
        <taxon>Pseudomonadota</taxon>
        <taxon>Alphaproteobacteria</taxon>
        <taxon>Hyphomicrobiales</taxon>
        <taxon>Nitrobacteraceae</taxon>
        <taxon>Rhodopseudomonas</taxon>
    </lineage>
</organism>
<feature type="transmembrane region" description="Helical" evidence="12">
    <location>
        <begin position="405"/>
        <end position="430"/>
    </location>
</feature>
<dbReference type="InterPro" id="IPR023725">
    <property type="entry name" value="Glucans_biosynth_gluTrFase_H"/>
</dbReference>
<dbReference type="Proteomes" id="UP001589775">
    <property type="component" value="Unassembled WGS sequence"/>
</dbReference>
<evidence type="ECO:0000313" key="15">
    <source>
        <dbReference type="EMBL" id="MFC0242918.1"/>
    </source>
</evidence>
<dbReference type="NCBIfam" id="NF003962">
    <property type="entry name" value="PRK05454.2-5"/>
    <property type="match status" value="1"/>
</dbReference>
<keyword evidence="8 12" id="KW-0808">Transferase</keyword>
<dbReference type="InterPro" id="IPR050321">
    <property type="entry name" value="Glycosyltr_2/OpgH_subfam"/>
</dbReference>
<feature type="region of interest" description="Disordered" evidence="13">
    <location>
        <begin position="1"/>
        <end position="25"/>
    </location>
</feature>
<proteinExistence type="inferred from homology"/>
<gene>
    <name evidence="15" type="primary">mdoH</name>
    <name evidence="12" type="synonym">opgH</name>
    <name evidence="15" type="ORF">ACFFJ6_20685</name>
</gene>
<evidence type="ECO:0000256" key="8">
    <source>
        <dbReference type="ARBA" id="ARBA00022679"/>
    </source>
</evidence>
<name>A0ABV6EXH1_9BRAD</name>
<evidence type="ECO:0000256" key="10">
    <source>
        <dbReference type="ARBA" id="ARBA00022989"/>
    </source>
</evidence>
<dbReference type="SUPFAM" id="SSF53448">
    <property type="entry name" value="Nucleotide-diphospho-sugar transferases"/>
    <property type="match status" value="1"/>
</dbReference>
<protein>
    <recommendedName>
        <fullName evidence="4 12">Glucans biosynthesis glucosyltransferase H</fullName>
        <ecNumber evidence="12">2.4.1.-</ecNumber>
    </recommendedName>
</protein>
<evidence type="ECO:0000256" key="2">
    <source>
        <dbReference type="ARBA" id="ARBA00005001"/>
    </source>
</evidence>